<keyword evidence="2" id="KW-0349">Heme</keyword>
<feature type="binding site" description="axial binding residue" evidence="2">
    <location>
        <position position="410"/>
    </location>
    <ligand>
        <name>heme</name>
        <dbReference type="ChEBI" id="CHEBI:30413"/>
    </ligand>
    <ligandPart>
        <name>Fe</name>
        <dbReference type="ChEBI" id="CHEBI:18248"/>
    </ligandPart>
</feature>
<dbReference type="Pfam" id="PF00067">
    <property type="entry name" value="p450"/>
    <property type="match status" value="1"/>
</dbReference>
<dbReference type="InterPro" id="IPR036396">
    <property type="entry name" value="Cyt_P450_sf"/>
</dbReference>
<gene>
    <name evidence="3" type="ORF">LOTGIDRAFT_122078</name>
</gene>
<keyword evidence="4" id="KW-1185">Reference proteome</keyword>
<dbReference type="STRING" id="225164.V3ZJW5"/>
<dbReference type="CTD" id="20232059"/>
<keyword evidence="2" id="KW-0479">Metal-binding</keyword>
<dbReference type="SUPFAM" id="SSF48264">
    <property type="entry name" value="Cytochrome P450"/>
    <property type="match status" value="1"/>
</dbReference>
<dbReference type="InterPro" id="IPR001128">
    <property type="entry name" value="Cyt_P450"/>
</dbReference>
<dbReference type="PRINTS" id="PR00463">
    <property type="entry name" value="EP450I"/>
</dbReference>
<dbReference type="Proteomes" id="UP000030746">
    <property type="component" value="Unassembled WGS sequence"/>
</dbReference>
<organism evidence="3 4">
    <name type="scientific">Lottia gigantea</name>
    <name type="common">Giant owl limpet</name>
    <dbReference type="NCBI Taxonomy" id="225164"/>
    <lineage>
        <taxon>Eukaryota</taxon>
        <taxon>Metazoa</taxon>
        <taxon>Spiralia</taxon>
        <taxon>Lophotrochozoa</taxon>
        <taxon>Mollusca</taxon>
        <taxon>Gastropoda</taxon>
        <taxon>Patellogastropoda</taxon>
        <taxon>Lottioidea</taxon>
        <taxon>Lottiidae</taxon>
        <taxon>Lottia</taxon>
    </lineage>
</organism>
<dbReference type="OrthoDB" id="1470350at2759"/>
<dbReference type="AlphaFoldDB" id="V3ZJW5"/>
<proteinExistence type="inferred from homology"/>
<accession>V3ZJW5</accession>
<keyword evidence="2" id="KW-0408">Iron</keyword>
<dbReference type="PRINTS" id="PR00385">
    <property type="entry name" value="P450"/>
</dbReference>
<sequence length="463" mass="53666">MREILLFYFWPFINQVESAREIVDLNQELFDAGNKIALYWFGPVRPVIAVGHPDTIKVILKSQEPKAGGGNGYDLLKPWLGEGLLISKGKKWERNRRLLTSAFHFEILQPYITIYNSVTDILMEKLEKECKNGEFVEVFTPVSLATLDTMLQCAFSYQGNIQILGNHPYVSSVNRVSKLLIERSITPLHLITLIYKMTAKGKEFFKLCDYMHKFAEGVIETRKKDLEKESSQEELKKKRHLDFLDILLTARDENNQPLSDFEIRDEVDTFLFEGHDTTASAISWCLYGLAKYPELQQKVYQDVKSVMGDSTDVKWKHLSEFQYLPIFIKECLRYFSPVPAVSRQLEKPMMLDGVEIPKHTVIDIMIINLHHNIHVYDNPSKFDPERFRSSVLDGKDPYAFVPFAAGPRNCIGQNFAMNEIKTVISKIVHRFHIEYDKDRIPELLPELVSRAKYGLYLKFTPRQ</sequence>
<dbReference type="InterPro" id="IPR050196">
    <property type="entry name" value="Cytochrome_P450_Monoox"/>
</dbReference>
<name>V3ZJW5_LOTGI</name>
<dbReference type="PANTHER" id="PTHR24291">
    <property type="entry name" value="CYTOCHROME P450 FAMILY 4"/>
    <property type="match status" value="1"/>
</dbReference>
<dbReference type="GO" id="GO:0004497">
    <property type="term" value="F:monooxygenase activity"/>
    <property type="evidence" value="ECO:0007669"/>
    <property type="project" value="InterPro"/>
</dbReference>
<dbReference type="GeneID" id="20232059"/>
<dbReference type="GO" id="GO:0005506">
    <property type="term" value="F:iron ion binding"/>
    <property type="evidence" value="ECO:0007669"/>
    <property type="project" value="InterPro"/>
</dbReference>
<dbReference type="OMA" id="QIELAMF"/>
<dbReference type="GO" id="GO:0020037">
    <property type="term" value="F:heme binding"/>
    <property type="evidence" value="ECO:0007669"/>
    <property type="project" value="InterPro"/>
</dbReference>
<dbReference type="InterPro" id="IPR002401">
    <property type="entry name" value="Cyt_P450_E_grp-I"/>
</dbReference>
<dbReference type="GO" id="GO:0016705">
    <property type="term" value="F:oxidoreductase activity, acting on paired donors, with incorporation or reduction of molecular oxygen"/>
    <property type="evidence" value="ECO:0007669"/>
    <property type="project" value="InterPro"/>
</dbReference>
<evidence type="ECO:0000313" key="3">
    <source>
        <dbReference type="EMBL" id="ESO91583.1"/>
    </source>
</evidence>
<dbReference type="CDD" id="cd20659">
    <property type="entry name" value="CYP4B_4F-like"/>
    <property type="match status" value="1"/>
</dbReference>
<evidence type="ECO:0000256" key="2">
    <source>
        <dbReference type="PIRSR" id="PIRSR602401-1"/>
    </source>
</evidence>
<comment type="similarity">
    <text evidence="1">Belongs to the cytochrome P450 family.</text>
</comment>
<evidence type="ECO:0000256" key="1">
    <source>
        <dbReference type="ARBA" id="ARBA00010617"/>
    </source>
</evidence>
<dbReference type="RefSeq" id="XP_009057652.1">
    <property type="nucleotide sequence ID" value="XM_009059404.1"/>
</dbReference>
<evidence type="ECO:0000313" key="4">
    <source>
        <dbReference type="Proteomes" id="UP000030746"/>
    </source>
</evidence>
<dbReference type="KEGG" id="lgi:LOTGIDRAFT_122078"/>
<dbReference type="EMBL" id="KB202237">
    <property type="protein sequence ID" value="ESO91583.1"/>
    <property type="molecule type" value="Genomic_DNA"/>
</dbReference>
<dbReference type="HOGENOM" id="CLU_001570_5_1_1"/>
<comment type="cofactor">
    <cofactor evidence="2">
        <name>heme</name>
        <dbReference type="ChEBI" id="CHEBI:30413"/>
    </cofactor>
</comment>
<reference evidence="3 4" key="1">
    <citation type="journal article" date="2013" name="Nature">
        <title>Insights into bilaterian evolution from three spiralian genomes.</title>
        <authorList>
            <person name="Simakov O."/>
            <person name="Marletaz F."/>
            <person name="Cho S.J."/>
            <person name="Edsinger-Gonzales E."/>
            <person name="Havlak P."/>
            <person name="Hellsten U."/>
            <person name="Kuo D.H."/>
            <person name="Larsson T."/>
            <person name="Lv J."/>
            <person name="Arendt D."/>
            <person name="Savage R."/>
            <person name="Osoegawa K."/>
            <person name="de Jong P."/>
            <person name="Grimwood J."/>
            <person name="Chapman J.A."/>
            <person name="Shapiro H."/>
            <person name="Aerts A."/>
            <person name="Otillar R.P."/>
            <person name="Terry A.Y."/>
            <person name="Boore J.L."/>
            <person name="Grigoriev I.V."/>
            <person name="Lindberg D.R."/>
            <person name="Seaver E.C."/>
            <person name="Weisblat D.A."/>
            <person name="Putnam N.H."/>
            <person name="Rokhsar D.S."/>
        </authorList>
    </citation>
    <scope>NUCLEOTIDE SEQUENCE [LARGE SCALE GENOMIC DNA]</scope>
</reference>
<dbReference type="PANTHER" id="PTHR24291:SF201">
    <property type="entry name" value="CYTOCHROME P450, FAMILY 4, SUBFAMILY B, POLYPEPTIDE 7"/>
    <property type="match status" value="1"/>
</dbReference>
<protein>
    <submittedName>
        <fullName evidence="3">Uncharacterized protein</fullName>
    </submittedName>
</protein>
<dbReference type="Gene3D" id="1.10.630.10">
    <property type="entry name" value="Cytochrome P450"/>
    <property type="match status" value="1"/>
</dbReference>